<organism evidence="1 2">
    <name type="scientific">Catenulispora acidiphila (strain DSM 44928 / JCM 14897 / NBRC 102108 / NRRL B-24433 / ID139908)</name>
    <dbReference type="NCBI Taxonomy" id="479433"/>
    <lineage>
        <taxon>Bacteria</taxon>
        <taxon>Bacillati</taxon>
        <taxon>Actinomycetota</taxon>
        <taxon>Actinomycetes</taxon>
        <taxon>Catenulisporales</taxon>
        <taxon>Catenulisporaceae</taxon>
        <taxon>Catenulispora</taxon>
    </lineage>
</organism>
<dbReference type="STRING" id="479433.Caci_0499"/>
<dbReference type="Pfam" id="PF22531">
    <property type="entry name" value="DUF7002"/>
    <property type="match status" value="1"/>
</dbReference>
<dbReference type="AlphaFoldDB" id="C7PX98"/>
<keyword evidence="2" id="KW-1185">Reference proteome</keyword>
<dbReference type="InterPro" id="IPR054271">
    <property type="entry name" value="DUF7002"/>
</dbReference>
<dbReference type="Proteomes" id="UP000000851">
    <property type="component" value="Chromosome"/>
</dbReference>
<dbReference type="HOGENOM" id="CLU_1208666_0_0_11"/>
<proteinExistence type="predicted"/>
<reference evidence="1 2" key="1">
    <citation type="journal article" date="2009" name="Stand. Genomic Sci.">
        <title>Complete genome sequence of Catenulispora acidiphila type strain (ID 139908).</title>
        <authorList>
            <person name="Copeland A."/>
            <person name="Lapidus A."/>
            <person name="Glavina Del Rio T."/>
            <person name="Nolan M."/>
            <person name="Lucas S."/>
            <person name="Chen F."/>
            <person name="Tice H."/>
            <person name="Cheng J.F."/>
            <person name="Bruce D."/>
            <person name="Goodwin L."/>
            <person name="Pitluck S."/>
            <person name="Mikhailova N."/>
            <person name="Pati A."/>
            <person name="Ivanova N."/>
            <person name="Mavromatis K."/>
            <person name="Chen A."/>
            <person name="Palaniappan K."/>
            <person name="Chain P."/>
            <person name="Land M."/>
            <person name="Hauser L."/>
            <person name="Chang Y.J."/>
            <person name="Jeffries C.D."/>
            <person name="Chertkov O."/>
            <person name="Brettin T."/>
            <person name="Detter J.C."/>
            <person name="Han C."/>
            <person name="Ali Z."/>
            <person name="Tindall B.J."/>
            <person name="Goker M."/>
            <person name="Bristow J."/>
            <person name="Eisen J.A."/>
            <person name="Markowitz V."/>
            <person name="Hugenholtz P."/>
            <person name="Kyrpides N.C."/>
            <person name="Klenk H.P."/>
        </authorList>
    </citation>
    <scope>NUCLEOTIDE SEQUENCE [LARGE SCALE GENOMIC DNA]</scope>
    <source>
        <strain evidence="2">DSM 44928 / JCM 14897 / NBRC 102108 / NRRL B-24433 / ID139908</strain>
    </source>
</reference>
<evidence type="ECO:0000313" key="1">
    <source>
        <dbReference type="EMBL" id="ACU69449.1"/>
    </source>
</evidence>
<dbReference type="eggNOG" id="ENOG5031FPE">
    <property type="taxonomic scope" value="Bacteria"/>
</dbReference>
<sequence length="242" mass="27466">MVSTAWAFTTMTSERRLSNVQRDELINKYPVLYHMAEEGTWPSIQKRGLLSTQALVDLYNPEPAVKNSILGAVRRSSIALDNPVLGRTIIRDQRPLKFLDKCLLPGTSPQQFLDVLNGRVFFWLARHRLETLLSARLYRDKQQTVLHVDTGRLMERYGDEVELAPYNTGSMHIPNAPRRGKDVFVAVDDYPYDDWRVQRGSKGDAVVELTVPYAVPDISDMTLRVESWSGGDVVDVIYSAPD</sequence>
<dbReference type="EMBL" id="CP001700">
    <property type="protein sequence ID" value="ACU69449.1"/>
    <property type="molecule type" value="Genomic_DNA"/>
</dbReference>
<evidence type="ECO:0000313" key="2">
    <source>
        <dbReference type="Proteomes" id="UP000000851"/>
    </source>
</evidence>
<accession>C7PX98</accession>
<name>C7PX98_CATAD</name>
<dbReference type="KEGG" id="cai:Caci_0499"/>
<protein>
    <submittedName>
        <fullName evidence="1">Uncharacterized protein</fullName>
    </submittedName>
</protein>
<gene>
    <name evidence="1" type="ordered locus">Caci_0499</name>
</gene>
<dbReference type="InParanoid" id="C7PX98"/>